<dbReference type="Proteomes" id="UP000726737">
    <property type="component" value="Unassembled WGS sequence"/>
</dbReference>
<feature type="compositionally biased region" description="Acidic residues" evidence="1">
    <location>
        <begin position="139"/>
        <end position="154"/>
    </location>
</feature>
<feature type="region of interest" description="Disordered" evidence="1">
    <location>
        <begin position="347"/>
        <end position="491"/>
    </location>
</feature>
<feature type="compositionally biased region" description="Low complexity" evidence="1">
    <location>
        <begin position="371"/>
        <end position="387"/>
    </location>
</feature>
<feature type="compositionally biased region" description="Acidic residues" evidence="1">
    <location>
        <begin position="481"/>
        <end position="491"/>
    </location>
</feature>
<feature type="compositionally biased region" description="Low complexity" evidence="1">
    <location>
        <begin position="347"/>
        <end position="357"/>
    </location>
</feature>
<dbReference type="GO" id="GO:1902412">
    <property type="term" value="P:regulation of mitotic cytokinesis"/>
    <property type="evidence" value="ECO:0007669"/>
    <property type="project" value="InterPro"/>
</dbReference>
<feature type="compositionally biased region" description="Basic and acidic residues" evidence="1">
    <location>
        <begin position="78"/>
        <end position="90"/>
    </location>
</feature>
<feature type="compositionally biased region" description="Polar residues" evidence="1">
    <location>
        <begin position="450"/>
        <end position="472"/>
    </location>
</feature>
<feature type="compositionally biased region" description="Low complexity" evidence="1">
    <location>
        <begin position="1"/>
        <end position="15"/>
    </location>
</feature>
<sequence>MSRRSQQQQQEQQQQSALHGRTQSSYEHRRHLQAPESGVPMRNSLSGTDISDEGNHSLSDVDDDDGESYRTTSTSLDDSSHHRVSFHECSELPESTQQRSKDDFKAIARHQAEMTLCGMSDAAMRQKETRPPVASFAKDDDDEDEDDEDEDWDIQSDSGAPSSSPMYSAGARDPTSYSTVTLPLSPPTKGYNKKASSANLNSLRSRHRCLSLPADALPKLSSTPSENWDEDFDIASADINVPTQVADTQMSLQMDIHNIKDFANQIEHLKTIHTSLRIASSSLKATNPKKHQDLSMLFQRDWEQAEVIIDLGEIAQTSNATSGSPGLAAGPLSLLSGKGYEQSIGRISGRSISGSADSRPRRPPLATTTDSGVYSGSSRTNSSTNTSFMAKSRSVSQSSNITGTTIAASPSERDLGANIPSFSSSHTLSGLTIEIDGPGGSSDKLKRHQSSSNRMKESCSSPASLGQCNTPMTPLPQYLGGEDEDEDEDDDYELDGINSPILGCSPFDDELRSKWQHHGKDDSSATVKAAPVASVTSVSNPTPVPGGVQAEIEASFHRYQKYSHHAKKSSSSRYLFGHREADEYENGEDDDEDDGYESYGYGHGDGTSVGVITPIPSDRHMQVLKDILMEGLGTDVARQYMFKHGEQDHVRFSVEVIPGLLGHLKGLQQRLGDQLMELQQLTVLV</sequence>
<organism evidence="2 3">
    <name type="scientific">Mortierella polycephala</name>
    <dbReference type="NCBI Taxonomy" id="41804"/>
    <lineage>
        <taxon>Eukaryota</taxon>
        <taxon>Fungi</taxon>
        <taxon>Fungi incertae sedis</taxon>
        <taxon>Mucoromycota</taxon>
        <taxon>Mortierellomycotina</taxon>
        <taxon>Mortierellomycetes</taxon>
        <taxon>Mortierellales</taxon>
        <taxon>Mortierellaceae</taxon>
        <taxon>Mortierella</taxon>
    </lineage>
</organism>
<dbReference type="InterPro" id="IPR045342">
    <property type="entry name" value="Etd1"/>
</dbReference>
<reference evidence="2" key="1">
    <citation type="journal article" date="2020" name="Fungal Divers.">
        <title>Resolving the Mortierellaceae phylogeny through synthesis of multi-gene phylogenetics and phylogenomics.</title>
        <authorList>
            <person name="Vandepol N."/>
            <person name="Liber J."/>
            <person name="Desiro A."/>
            <person name="Na H."/>
            <person name="Kennedy M."/>
            <person name="Barry K."/>
            <person name="Grigoriev I.V."/>
            <person name="Miller A.N."/>
            <person name="O'Donnell K."/>
            <person name="Stajich J.E."/>
            <person name="Bonito G."/>
        </authorList>
    </citation>
    <scope>NUCLEOTIDE SEQUENCE</scope>
    <source>
        <strain evidence="2">KOD948</strain>
    </source>
</reference>
<keyword evidence="3" id="KW-1185">Reference proteome</keyword>
<dbReference type="OrthoDB" id="5400650at2759"/>
<gene>
    <name evidence="2" type="ORF">BG011_007555</name>
</gene>
<accession>A0A9P6PQT0</accession>
<feature type="region of interest" description="Disordered" evidence="1">
    <location>
        <begin position="516"/>
        <end position="546"/>
    </location>
</feature>
<comment type="caution">
    <text evidence="2">The sequence shown here is derived from an EMBL/GenBank/DDBJ whole genome shotgun (WGS) entry which is preliminary data.</text>
</comment>
<dbReference type="GO" id="GO:0005096">
    <property type="term" value="F:GTPase activator activity"/>
    <property type="evidence" value="ECO:0007669"/>
    <property type="project" value="InterPro"/>
</dbReference>
<evidence type="ECO:0000313" key="3">
    <source>
        <dbReference type="Proteomes" id="UP000726737"/>
    </source>
</evidence>
<evidence type="ECO:0000256" key="1">
    <source>
        <dbReference type="SAM" id="MobiDB-lite"/>
    </source>
</evidence>
<feature type="compositionally biased region" description="Polar residues" evidence="1">
    <location>
        <begin position="155"/>
        <end position="166"/>
    </location>
</feature>
<feature type="region of interest" description="Disordered" evidence="1">
    <location>
        <begin position="1"/>
        <end position="101"/>
    </location>
</feature>
<feature type="region of interest" description="Disordered" evidence="1">
    <location>
        <begin position="122"/>
        <end position="196"/>
    </location>
</feature>
<evidence type="ECO:0000313" key="2">
    <source>
        <dbReference type="EMBL" id="KAG0251496.1"/>
    </source>
</evidence>
<dbReference type="AlphaFoldDB" id="A0A9P6PQT0"/>
<dbReference type="EMBL" id="JAAAJA010000589">
    <property type="protein sequence ID" value="KAG0251496.1"/>
    <property type="molecule type" value="Genomic_DNA"/>
</dbReference>
<dbReference type="Pfam" id="PF20162">
    <property type="entry name" value="Etd1"/>
    <property type="match status" value="1"/>
</dbReference>
<proteinExistence type="predicted"/>
<feature type="compositionally biased region" description="Polar residues" evidence="1">
    <location>
        <begin position="393"/>
        <end position="408"/>
    </location>
</feature>
<feature type="compositionally biased region" description="Polar residues" evidence="1">
    <location>
        <begin position="420"/>
        <end position="430"/>
    </location>
</feature>
<name>A0A9P6PQT0_9FUNG</name>
<protein>
    <submittedName>
        <fullName evidence="2">Uncharacterized protein</fullName>
    </submittedName>
</protein>